<dbReference type="Gene3D" id="3.40.630.30">
    <property type="match status" value="1"/>
</dbReference>
<dbReference type="GO" id="GO:0005840">
    <property type="term" value="C:ribosome"/>
    <property type="evidence" value="ECO:0007669"/>
    <property type="project" value="UniProtKB-KW"/>
</dbReference>
<dbReference type="CDD" id="cd04301">
    <property type="entry name" value="NAT_SF"/>
    <property type="match status" value="1"/>
</dbReference>
<protein>
    <submittedName>
        <fullName evidence="4">Ribosomal protein S18 acetylase RimI-like enzyme</fullName>
    </submittedName>
</protein>
<dbReference type="InterPro" id="IPR050832">
    <property type="entry name" value="Bact_Acetyltransf"/>
</dbReference>
<dbReference type="AlphaFoldDB" id="A0A4R2HSV7"/>
<evidence type="ECO:0000259" key="3">
    <source>
        <dbReference type="PROSITE" id="PS51186"/>
    </source>
</evidence>
<sequence>MPQAGGAAYRPGMSRHVIRPFAEADLPAAAGLLAERHREHRKRHPLLPAEYEDEQVAVVEVTALWESESASGAVLLEGDELTGYVLGAPKPSPVWGPNVWIEAAGQAVREPEHIRDLYGAAAAKWVDDGRTAQYVLVPDDAELVDAWFRLGFGSQHAHAVRPAPTTRLEAPPGLTVRRGTRDDIAVLAELDLVLPQHQGQSPVFSAGELPTLEEALADWEESIDDLDYATFVAEYDGRVIGSSVGCSVDKSSAHSGLARPDNAGFLGYAAVLPEARGRGAGRALGEAVLQWSADTGYTAVVTDWRVTNLLSSRTWPKLGFQQTFHRLHRLIGY</sequence>
<keyword evidence="5" id="KW-1185">Reference proteome</keyword>
<dbReference type="InterPro" id="IPR016181">
    <property type="entry name" value="Acyl_CoA_acyltransferase"/>
</dbReference>
<keyword evidence="4" id="KW-0689">Ribosomal protein</keyword>
<dbReference type="InterPro" id="IPR000182">
    <property type="entry name" value="GNAT_dom"/>
</dbReference>
<keyword evidence="1" id="KW-0808">Transferase</keyword>
<evidence type="ECO:0000256" key="1">
    <source>
        <dbReference type="ARBA" id="ARBA00022679"/>
    </source>
</evidence>
<dbReference type="SUPFAM" id="SSF55729">
    <property type="entry name" value="Acyl-CoA N-acyltransferases (Nat)"/>
    <property type="match status" value="1"/>
</dbReference>
<evidence type="ECO:0000313" key="4">
    <source>
        <dbReference type="EMBL" id="TCO34217.1"/>
    </source>
</evidence>
<dbReference type="EMBL" id="SLWN01000002">
    <property type="protein sequence ID" value="TCO34217.1"/>
    <property type="molecule type" value="Genomic_DNA"/>
</dbReference>
<dbReference type="Proteomes" id="UP000294508">
    <property type="component" value="Unassembled WGS sequence"/>
</dbReference>
<name>A0A4R2HSV7_9ACTN</name>
<dbReference type="Pfam" id="PF00583">
    <property type="entry name" value="Acetyltransf_1"/>
    <property type="match status" value="1"/>
</dbReference>
<evidence type="ECO:0000313" key="5">
    <source>
        <dbReference type="Proteomes" id="UP000294508"/>
    </source>
</evidence>
<organism evidence="4 5">
    <name type="scientific">Kribbella steppae</name>
    <dbReference type="NCBI Taxonomy" id="2512223"/>
    <lineage>
        <taxon>Bacteria</taxon>
        <taxon>Bacillati</taxon>
        <taxon>Actinomycetota</taxon>
        <taxon>Actinomycetes</taxon>
        <taxon>Propionibacteriales</taxon>
        <taxon>Kribbellaceae</taxon>
        <taxon>Kribbella</taxon>
    </lineage>
</organism>
<proteinExistence type="predicted"/>
<evidence type="ECO:0000256" key="2">
    <source>
        <dbReference type="ARBA" id="ARBA00023315"/>
    </source>
</evidence>
<keyword evidence="4" id="KW-0687">Ribonucleoprotein</keyword>
<feature type="domain" description="N-acetyltransferase" evidence="3">
    <location>
        <begin position="174"/>
        <end position="333"/>
    </location>
</feature>
<accession>A0A4R2HSV7</accession>
<dbReference type="PANTHER" id="PTHR43877">
    <property type="entry name" value="AMINOALKYLPHOSPHONATE N-ACETYLTRANSFERASE-RELATED-RELATED"/>
    <property type="match status" value="1"/>
</dbReference>
<dbReference type="PROSITE" id="PS51186">
    <property type="entry name" value="GNAT"/>
    <property type="match status" value="1"/>
</dbReference>
<dbReference type="GO" id="GO:0016747">
    <property type="term" value="F:acyltransferase activity, transferring groups other than amino-acyl groups"/>
    <property type="evidence" value="ECO:0007669"/>
    <property type="project" value="InterPro"/>
</dbReference>
<gene>
    <name evidence="4" type="ORF">EV652_102283</name>
</gene>
<reference evidence="4 5" key="1">
    <citation type="journal article" date="2015" name="Stand. Genomic Sci.">
        <title>Genomic Encyclopedia of Bacterial and Archaeal Type Strains, Phase III: the genomes of soil and plant-associated and newly described type strains.</title>
        <authorList>
            <person name="Whitman W.B."/>
            <person name="Woyke T."/>
            <person name="Klenk H.P."/>
            <person name="Zhou Y."/>
            <person name="Lilburn T.G."/>
            <person name="Beck B.J."/>
            <person name="De Vos P."/>
            <person name="Vandamme P."/>
            <person name="Eisen J.A."/>
            <person name="Garrity G."/>
            <person name="Hugenholtz P."/>
            <person name="Kyrpides N.C."/>
        </authorList>
    </citation>
    <scope>NUCLEOTIDE SEQUENCE [LARGE SCALE GENOMIC DNA]</scope>
    <source>
        <strain evidence="4 5">VKM Ac-2572</strain>
    </source>
</reference>
<keyword evidence="2" id="KW-0012">Acyltransferase</keyword>
<comment type="caution">
    <text evidence="4">The sequence shown here is derived from an EMBL/GenBank/DDBJ whole genome shotgun (WGS) entry which is preliminary data.</text>
</comment>